<evidence type="ECO:0000313" key="3">
    <source>
        <dbReference type="EMBL" id="JAQ03567.1"/>
    </source>
</evidence>
<evidence type="ECO:0000256" key="1">
    <source>
        <dbReference type="SAM" id="SignalP"/>
    </source>
</evidence>
<proteinExistence type="predicted"/>
<sequence length="132" mass="15222">MSLYRQLLLVVPIMLHIPLLHHRSINASNSNVTDNKNRLALSSVTAMTEVASDHDIFSSLHALLPLFVRYYYQLCDWVMLYENTTQGKTISHHCSKDESDTNRSFTVFDVDKLNERDGYLHLTLHRPSPHCP</sequence>
<reference evidence="3" key="3">
    <citation type="journal article" date="2016" name="Gigascience">
        <title>De novo construction of an expanded transcriptome assembly for the western tarnished plant bug, Lygus hesperus.</title>
        <authorList>
            <person name="Tassone E.E."/>
            <person name="Geib S.M."/>
            <person name="Hall B."/>
            <person name="Fabrick J.A."/>
            <person name="Brent C.S."/>
            <person name="Hull J.J."/>
        </authorList>
    </citation>
    <scope>NUCLEOTIDE SEQUENCE</scope>
</reference>
<feature type="signal peptide" evidence="1">
    <location>
        <begin position="1"/>
        <end position="22"/>
    </location>
</feature>
<reference evidence="2" key="1">
    <citation type="journal article" date="2014" name="PLoS ONE">
        <title>Transcriptome-Based Identification of ABC Transporters in the Western Tarnished Plant Bug Lygus hesperus.</title>
        <authorList>
            <person name="Hull J.J."/>
            <person name="Chaney K."/>
            <person name="Geib S.M."/>
            <person name="Fabrick J.A."/>
            <person name="Brent C.S."/>
            <person name="Walsh D."/>
            <person name="Lavine L.C."/>
        </authorList>
    </citation>
    <scope>NUCLEOTIDE SEQUENCE</scope>
</reference>
<evidence type="ECO:0000313" key="2">
    <source>
        <dbReference type="EMBL" id="JAG42208.1"/>
    </source>
</evidence>
<keyword evidence="1" id="KW-0732">Signal</keyword>
<reference evidence="2" key="2">
    <citation type="submission" date="2014-07" db="EMBL/GenBank/DDBJ databases">
        <authorList>
            <person name="Hull J."/>
        </authorList>
    </citation>
    <scope>NUCLEOTIDE SEQUENCE</scope>
</reference>
<gene>
    <name evidence="2" type="ORF">CM83_79567</name>
    <name evidence="3" type="ORF">g.53320</name>
</gene>
<organism evidence="2">
    <name type="scientific">Lygus hesperus</name>
    <name type="common">Western plant bug</name>
    <dbReference type="NCBI Taxonomy" id="30085"/>
    <lineage>
        <taxon>Eukaryota</taxon>
        <taxon>Metazoa</taxon>
        <taxon>Ecdysozoa</taxon>
        <taxon>Arthropoda</taxon>
        <taxon>Hexapoda</taxon>
        <taxon>Insecta</taxon>
        <taxon>Pterygota</taxon>
        <taxon>Neoptera</taxon>
        <taxon>Paraneoptera</taxon>
        <taxon>Hemiptera</taxon>
        <taxon>Heteroptera</taxon>
        <taxon>Panheteroptera</taxon>
        <taxon>Cimicomorpha</taxon>
        <taxon>Miridae</taxon>
        <taxon>Mirini</taxon>
        <taxon>Lygus</taxon>
    </lineage>
</organism>
<dbReference type="EMBL" id="GDHC01015062">
    <property type="protein sequence ID" value="JAQ03567.1"/>
    <property type="molecule type" value="Transcribed_RNA"/>
</dbReference>
<dbReference type="EMBL" id="GBHO01001396">
    <property type="protein sequence ID" value="JAG42208.1"/>
    <property type="molecule type" value="Transcribed_RNA"/>
</dbReference>
<dbReference type="AlphaFoldDB" id="A0A0A9ZFJ0"/>
<accession>A0A0A9ZFJ0</accession>
<name>A0A0A9ZFJ0_LYGHE</name>
<protein>
    <submittedName>
        <fullName evidence="2">Uncharacterized protein</fullName>
    </submittedName>
</protein>
<feature type="chain" id="PRO_5007389992" evidence="1">
    <location>
        <begin position="23"/>
        <end position="132"/>
    </location>
</feature>